<accession>A0A4Y8UIN8</accession>
<dbReference type="InterPro" id="IPR028978">
    <property type="entry name" value="Chorismate_lyase_/UTRA_dom_sf"/>
</dbReference>
<dbReference type="InterPro" id="IPR050679">
    <property type="entry name" value="Bact_HTH_transcr_reg"/>
</dbReference>
<dbReference type="Proteomes" id="UP000298133">
    <property type="component" value="Unassembled WGS sequence"/>
</dbReference>
<sequence length="257" mass="28690">MHAIDDLFTTEQRRSLSADSPTPLYHQLYALLKTRILNGTFSYGDRLPTEEQLSNAFLVSRITAKRAMDELASAGLVARQRGRGTYVVYRYRANPLDVPLVGVLEEIETMAANSRAVILESALQVPPGQIRQELGLAAGQTALHLRRVRQSDGIRFGYYESWTRGVEAPDDLAELAATPRLTYFRQRGLAMTHVTQTLSAVAASEEVAEVMDMAVAAPMLQMVRRTYNRAAGGEVVDFLTIQYNPDYFQYQLDVELA</sequence>
<evidence type="ECO:0000256" key="1">
    <source>
        <dbReference type="ARBA" id="ARBA00023015"/>
    </source>
</evidence>
<keyword evidence="3" id="KW-0804">Transcription</keyword>
<keyword evidence="2" id="KW-0238">DNA-binding</keyword>
<proteinExistence type="predicted"/>
<dbReference type="PRINTS" id="PR00035">
    <property type="entry name" value="HTHGNTR"/>
</dbReference>
<dbReference type="SMART" id="SM00345">
    <property type="entry name" value="HTH_GNTR"/>
    <property type="match status" value="1"/>
</dbReference>
<dbReference type="Gene3D" id="3.40.1410.10">
    <property type="entry name" value="Chorismate lyase-like"/>
    <property type="match status" value="1"/>
</dbReference>
<dbReference type="PROSITE" id="PS50949">
    <property type="entry name" value="HTH_GNTR"/>
    <property type="match status" value="1"/>
</dbReference>
<dbReference type="SUPFAM" id="SSF64288">
    <property type="entry name" value="Chorismate lyase-like"/>
    <property type="match status" value="1"/>
</dbReference>
<dbReference type="OrthoDB" id="5450856at2"/>
<name>A0A4Y8UIN8_9GAMM</name>
<dbReference type="PANTHER" id="PTHR44846">
    <property type="entry name" value="MANNOSYL-D-GLYCERATE TRANSPORT/METABOLISM SYSTEM REPRESSOR MNGR-RELATED"/>
    <property type="match status" value="1"/>
</dbReference>
<dbReference type="InterPro" id="IPR000524">
    <property type="entry name" value="Tscrpt_reg_HTH_GntR"/>
</dbReference>
<dbReference type="SMART" id="SM00866">
    <property type="entry name" value="UTRA"/>
    <property type="match status" value="1"/>
</dbReference>
<comment type="caution">
    <text evidence="5">The sequence shown here is derived from an EMBL/GenBank/DDBJ whole genome shotgun (WGS) entry which is preliminary data.</text>
</comment>
<evidence type="ECO:0000256" key="3">
    <source>
        <dbReference type="ARBA" id="ARBA00023163"/>
    </source>
</evidence>
<keyword evidence="1" id="KW-0805">Transcription regulation</keyword>
<dbReference type="CDD" id="cd07377">
    <property type="entry name" value="WHTH_GntR"/>
    <property type="match status" value="1"/>
</dbReference>
<dbReference type="Gene3D" id="1.10.10.10">
    <property type="entry name" value="Winged helix-like DNA-binding domain superfamily/Winged helix DNA-binding domain"/>
    <property type="match status" value="1"/>
</dbReference>
<dbReference type="GO" id="GO:0003677">
    <property type="term" value="F:DNA binding"/>
    <property type="evidence" value="ECO:0007669"/>
    <property type="project" value="UniProtKB-KW"/>
</dbReference>
<protein>
    <submittedName>
        <fullName evidence="5">GntR family transcriptional regulator</fullName>
    </submittedName>
</protein>
<dbReference type="GO" id="GO:0003700">
    <property type="term" value="F:DNA-binding transcription factor activity"/>
    <property type="evidence" value="ECO:0007669"/>
    <property type="project" value="InterPro"/>
</dbReference>
<dbReference type="InterPro" id="IPR036388">
    <property type="entry name" value="WH-like_DNA-bd_sf"/>
</dbReference>
<evidence type="ECO:0000313" key="6">
    <source>
        <dbReference type="Proteomes" id="UP000298133"/>
    </source>
</evidence>
<evidence type="ECO:0000313" key="5">
    <source>
        <dbReference type="EMBL" id="TFH67163.1"/>
    </source>
</evidence>
<keyword evidence="6" id="KW-1185">Reference proteome</keyword>
<reference evidence="5 6" key="1">
    <citation type="submission" date="2019-03" db="EMBL/GenBank/DDBJ databases">
        <title>Draft genome of Gammaproteobacteria bacterium LSUCC0057, a member of the SAR92 clade.</title>
        <authorList>
            <person name="Lanclos V.C."/>
            <person name="Doiron C."/>
            <person name="Henson M.W."/>
            <person name="Thrash J.C."/>
        </authorList>
    </citation>
    <scope>NUCLEOTIDE SEQUENCE [LARGE SCALE GENOMIC DNA]</scope>
    <source>
        <strain evidence="5 6">LSUCC0057</strain>
    </source>
</reference>
<organism evidence="5 6">
    <name type="scientific">Gammaproteobacteria bacterium LSUCC0057</name>
    <dbReference type="NCBI Taxonomy" id="2559237"/>
    <lineage>
        <taxon>Bacteria</taxon>
        <taxon>Pseudomonadati</taxon>
        <taxon>Pseudomonadota</taxon>
        <taxon>Gammaproteobacteria</taxon>
        <taxon>Cellvibrionales</taxon>
        <taxon>Porticoccaceae</taxon>
        <taxon>SAR92 clade</taxon>
    </lineage>
</organism>
<feature type="domain" description="HTH gntR-type" evidence="4">
    <location>
        <begin position="22"/>
        <end position="90"/>
    </location>
</feature>
<dbReference type="EMBL" id="SPIA01000004">
    <property type="protein sequence ID" value="TFH67163.1"/>
    <property type="molecule type" value="Genomic_DNA"/>
</dbReference>
<evidence type="ECO:0000256" key="2">
    <source>
        <dbReference type="ARBA" id="ARBA00023125"/>
    </source>
</evidence>
<dbReference type="AlphaFoldDB" id="A0A4Y8UIN8"/>
<dbReference type="InterPro" id="IPR036390">
    <property type="entry name" value="WH_DNA-bd_sf"/>
</dbReference>
<dbReference type="Pfam" id="PF00392">
    <property type="entry name" value="GntR"/>
    <property type="match status" value="1"/>
</dbReference>
<dbReference type="Pfam" id="PF07702">
    <property type="entry name" value="UTRA"/>
    <property type="match status" value="1"/>
</dbReference>
<gene>
    <name evidence="5" type="ORF">E3W66_09035</name>
</gene>
<dbReference type="InterPro" id="IPR011663">
    <property type="entry name" value="UTRA"/>
</dbReference>
<evidence type="ECO:0000259" key="4">
    <source>
        <dbReference type="PROSITE" id="PS50949"/>
    </source>
</evidence>
<dbReference type="SUPFAM" id="SSF46785">
    <property type="entry name" value="Winged helix' DNA-binding domain"/>
    <property type="match status" value="1"/>
</dbReference>